<accession>A0ABM9C867</accession>
<dbReference type="Proteomes" id="UP000838821">
    <property type="component" value="Unassembled WGS sequence"/>
</dbReference>
<keyword evidence="1" id="KW-1133">Transmembrane helix</keyword>
<keyword evidence="1" id="KW-0812">Transmembrane</keyword>
<proteinExistence type="predicted"/>
<dbReference type="RefSeq" id="WP_236287707.1">
    <property type="nucleotide sequence ID" value="NZ_CAKMMW010000006.1"/>
</dbReference>
<feature type="transmembrane region" description="Helical" evidence="1">
    <location>
        <begin position="40"/>
        <end position="59"/>
    </location>
</feature>
<evidence type="ECO:0008006" key="4">
    <source>
        <dbReference type="Google" id="ProtNLM"/>
    </source>
</evidence>
<evidence type="ECO:0000313" key="2">
    <source>
        <dbReference type="EMBL" id="CAH1204999.1"/>
    </source>
</evidence>
<protein>
    <recommendedName>
        <fullName evidence="4">YqzE family protein</fullName>
    </recommendedName>
</protein>
<evidence type="ECO:0000256" key="1">
    <source>
        <dbReference type="SAM" id="Phobius"/>
    </source>
</evidence>
<sequence>MWNLYDIEKKFEAHVKDVEDRARKAHWYTKEEKVGVRPGVVASWVSLFAIMIVGIIAIYELF</sequence>
<name>A0ABM9C867_9BACL</name>
<keyword evidence="3" id="KW-1185">Reference proteome</keyword>
<dbReference type="EMBL" id="CAKMMW010000006">
    <property type="protein sequence ID" value="CAH1204999.1"/>
    <property type="molecule type" value="Genomic_DNA"/>
</dbReference>
<organism evidence="2 3">
    <name type="scientific">Paenibacillus allorhizoplanae</name>
    <dbReference type="NCBI Taxonomy" id="2905648"/>
    <lineage>
        <taxon>Bacteria</taxon>
        <taxon>Bacillati</taxon>
        <taxon>Bacillota</taxon>
        <taxon>Bacilli</taxon>
        <taxon>Bacillales</taxon>
        <taxon>Paenibacillaceae</taxon>
        <taxon>Paenibacillus</taxon>
    </lineage>
</organism>
<reference evidence="2" key="1">
    <citation type="submission" date="2022-01" db="EMBL/GenBank/DDBJ databases">
        <authorList>
            <person name="Criscuolo A."/>
        </authorList>
    </citation>
    <scope>NUCLEOTIDE SEQUENCE</scope>
    <source>
        <strain evidence="2">CIP111891</strain>
    </source>
</reference>
<evidence type="ECO:0000313" key="3">
    <source>
        <dbReference type="Proteomes" id="UP000838821"/>
    </source>
</evidence>
<keyword evidence="1" id="KW-0472">Membrane</keyword>
<gene>
    <name evidence="2" type="ORF">PAECIP111891_02668</name>
</gene>
<comment type="caution">
    <text evidence="2">The sequence shown here is derived from an EMBL/GenBank/DDBJ whole genome shotgun (WGS) entry which is preliminary data.</text>
</comment>